<comment type="subcellular location">
    <subcellularLocation>
        <location evidence="3">Host cell membrane</location>
        <topology evidence="3">Peripheral membrane protein</topology>
    </subcellularLocation>
    <subcellularLocation>
        <location evidence="1">Host cell membrane</location>
        <topology evidence="1">Single-pass type I membrane protein</topology>
    </subcellularLocation>
    <subcellularLocation>
        <location evidence="2">Host endosome membrane</location>
        <topology evidence="2">Peripheral membrane protein</topology>
    </subcellularLocation>
    <subcellularLocation>
        <location evidence="5">Host endosome membrane</location>
        <topology evidence="5">Single-pass type I membrane protein</topology>
    </subcellularLocation>
    <subcellularLocation>
        <location evidence="6">Virion membrane</location>
        <topology evidence="6">Peripheral membrane protein</topology>
    </subcellularLocation>
    <subcellularLocation>
        <location evidence="4">Virion membrane</location>
        <topology evidence="4">Single-pass type I membrane protein</topology>
    </subcellularLocation>
</comment>
<dbReference type="Gene3D" id="1.10.287.210">
    <property type="match status" value="1"/>
</dbReference>
<organismHost>
    <name type="scientific">Homo sapiens</name>
    <name type="common">Human</name>
    <dbReference type="NCBI Taxonomy" id="9606"/>
</organismHost>
<feature type="disulfide bond" evidence="32">
    <location>
        <begin position="53"/>
        <end position="73"/>
    </location>
</feature>
<evidence type="ECO:0000256" key="14">
    <source>
        <dbReference type="ARBA" id="ARBA00022692"/>
    </source>
</evidence>
<comment type="miscellaneous">
    <text evidence="32">HIV-1 lineages are divided in three main groups, M (for Major), O (for Outlier), and N (for New, or Non-M, Non-O). The vast majority of strains found worldwide belong to the group M. Group O seems to be endemic to and largely confined to Cameroon and neighboring countries in West Central Africa, where these viruses represent a small minority of HIV-1 strains. The group N is represented by a limited number of isolates from Cameroonian persons. The group M is further subdivided in 9 clades or subtypes (A to D, F to H, J and K).</text>
</comment>
<dbReference type="GO" id="GO:0019062">
    <property type="term" value="P:virion attachment to host cell"/>
    <property type="evidence" value="ECO:0007669"/>
    <property type="project" value="UniProtKB-UniRule"/>
</dbReference>
<evidence type="ECO:0000256" key="19">
    <source>
        <dbReference type="ARBA" id="ARBA00022870"/>
    </source>
</evidence>
<keyword evidence="14 32" id="KW-0812">Transmembrane</keyword>
<evidence type="ECO:0000259" key="34">
    <source>
        <dbReference type="Pfam" id="PF00516"/>
    </source>
</evidence>
<dbReference type="InterPro" id="IPR000328">
    <property type="entry name" value="GP41-like"/>
</dbReference>
<evidence type="ECO:0000256" key="7">
    <source>
        <dbReference type="ARBA" id="ARBA00022506"/>
    </source>
</evidence>
<dbReference type="GO" id="GO:1903908">
    <property type="term" value="P:positive regulation of plasma membrane raft polarization"/>
    <property type="evidence" value="ECO:0007669"/>
    <property type="project" value="UniProtKB-UniRule"/>
</dbReference>
<dbReference type="FunFam" id="2.170.40.20:FF:000004">
    <property type="entry name" value="Envelope glycoprotein gp160"/>
    <property type="match status" value="1"/>
</dbReference>
<dbReference type="GO" id="GO:0019064">
    <property type="term" value="P:fusion of virus membrane with host plasma membrane"/>
    <property type="evidence" value="ECO:0007669"/>
    <property type="project" value="UniProtKB-UniRule"/>
</dbReference>
<keyword evidence="30 32" id="KW-0449">Lipoprotein</keyword>
<evidence type="ECO:0000256" key="16">
    <source>
        <dbReference type="ARBA" id="ARBA00022729"/>
    </source>
</evidence>
<feature type="region of interest" description="Fusion peptide" evidence="32">
    <location>
        <begin position="503"/>
        <end position="523"/>
    </location>
</feature>
<keyword evidence="28 32" id="KW-0325">Glycoprotein</keyword>
<organism evidence="36">
    <name type="scientific">Human immunodeficiency virus type 1</name>
    <name type="common">HIV-1</name>
    <dbReference type="NCBI Taxonomy" id="11676"/>
    <lineage>
        <taxon>Viruses</taxon>
        <taxon>Riboviria</taxon>
        <taxon>Pararnavirae</taxon>
        <taxon>Artverviricota</taxon>
        <taxon>Revtraviricetes</taxon>
        <taxon>Ortervirales</taxon>
        <taxon>Retroviridae</taxon>
        <taxon>Orthoretrovirinae</taxon>
        <taxon>Lentivirus</taxon>
        <taxon>Lentivirus humimdef1</taxon>
    </lineage>
</organism>
<dbReference type="GO" id="GO:0020002">
    <property type="term" value="C:host cell plasma membrane"/>
    <property type="evidence" value="ECO:0007669"/>
    <property type="project" value="UniProtKB-SubCell"/>
</dbReference>
<feature type="chain" id="PRO_5023299204" description="Transmembrane protein gp41" evidence="32">
    <location>
        <begin position="503"/>
        <end position="854"/>
    </location>
</feature>
<feature type="domain" description="Human immunodeficiency virus 1 envelope glycoprotein Gp120" evidence="34">
    <location>
        <begin position="140"/>
        <end position="502"/>
    </location>
</feature>
<keyword evidence="27 32" id="KW-1015">Disulfide bond</keyword>
<evidence type="ECO:0000259" key="35">
    <source>
        <dbReference type="Pfam" id="PF00517"/>
    </source>
</evidence>
<feature type="domain" description="Retroviral envelope protein GP41-like" evidence="35">
    <location>
        <begin position="521"/>
        <end position="711"/>
    </location>
</feature>
<comment type="caution">
    <text evidence="32 33">Lacks conserved residue(s) required for the propagation of feature annotation.</text>
</comment>
<evidence type="ECO:0000256" key="4">
    <source>
        <dbReference type="ARBA" id="ARBA00004563"/>
    </source>
</evidence>
<keyword evidence="8 32" id="KW-1170">Fusion of virus membrane with host endosomal membrane</keyword>
<feature type="transmembrane region" description="Helical" evidence="33">
    <location>
        <begin position="503"/>
        <end position="526"/>
    </location>
</feature>
<dbReference type="InterPro" id="IPR037527">
    <property type="entry name" value="Gp160"/>
</dbReference>
<evidence type="ECO:0000256" key="10">
    <source>
        <dbReference type="ARBA" id="ARBA00022570"/>
    </source>
</evidence>
<dbReference type="GO" id="GO:0039654">
    <property type="term" value="P:fusion of virus membrane with host endosome membrane"/>
    <property type="evidence" value="ECO:0007669"/>
    <property type="project" value="UniProtKB-UniRule"/>
</dbReference>
<dbReference type="GO" id="GO:0055036">
    <property type="term" value="C:virion membrane"/>
    <property type="evidence" value="ECO:0007669"/>
    <property type="project" value="UniProtKB-SubCell"/>
</dbReference>
<dbReference type="HAMAP" id="MF_04083">
    <property type="entry name" value="HIV_ENV"/>
    <property type="match status" value="1"/>
</dbReference>
<keyword evidence="25 32" id="KW-0472">Membrane</keyword>
<accession>A0A2H4I1Z4</accession>
<feature type="topological domain" description="Cytoplasmic" evidence="32">
    <location>
        <begin position="697"/>
        <end position="854"/>
    </location>
</feature>
<dbReference type="GO" id="GO:1903911">
    <property type="term" value="P:positive regulation of receptor clustering"/>
    <property type="evidence" value="ECO:0007669"/>
    <property type="project" value="UniProtKB-UniRule"/>
</dbReference>
<feature type="site" description="Cleavage; by host furin" evidence="32">
    <location>
        <begin position="502"/>
        <end position="503"/>
    </location>
</feature>
<evidence type="ECO:0000256" key="22">
    <source>
        <dbReference type="ARBA" id="ARBA00022989"/>
    </source>
</evidence>
<dbReference type="GO" id="GO:0016020">
    <property type="term" value="C:membrane"/>
    <property type="evidence" value="ECO:0007669"/>
    <property type="project" value="UniProtKB-UniRule"/>
</dbReference>
<evidence type="ECO:0000256" key="32">
    <source>
        <dbReference type="HAMAP-Rule" id="MF_04083"/>
    </source>
</evidence>
<evidence type="ECO:0000256" key="2">
    <source>
        <dbReference type="ARBA" id="ARBA00004433"/>
    </source>
</evidence>
<evidence type="ECO:0000256" key="17">
    <source>
        <dbReference type="ARBA" id="ARBA00022804"/>
    </source>
</evidence>
<feature type="disulfide bond" evidence="32">
    <location>
        <begin position="219"/>
        <end position="230"/>
    </location>
</feature>
<evidence type="ECO:0000256" key="27">
    <source>
        <dbReference type="ARBA" id="ARBA00023157"/>
    </source>
</evidence>
<comment type="subcellular location">
    <molecule>Surface protein gp120</molecule>
    <subcellularLocation>
        <location evidence="32">Virion membrane</location>
        <topology evidence="32">Peripheral membrane protein</topology>
    </subcellularLocation>
    <subcellularLocation>
        <location evidence="32">Host cell membrane</location>
        <topology evidence="32">Peripheral membrane protein</topology>
    </subcellularLocation>
    <subcellularLocation>
        <location evidence="32">Host endosome membrane</location>
        <topology evidence="32">Single-pass type I membrane protein</topology>
    </subcellularLocation>
    <text evidence="32">The surface protein is not anchored to the viral envelope, but associates with the extravirion surface through its binding to TM. It is probably concentrated at the site of budding and incorporated into the virions possibly by contacts between the cytoplasmic tail of Env and the N-terminus of Gag.</text>
</comment>
<comment type="miscellaneous">
    <text evidence="32">Inhibitors targeting HIV-1 viral envelope proteins are used as antiretroviral drugs. Attachment of virions to the cell surface via non-specific interactions and CD4 binding can be blocked by inhibitors that include cyanovirin-N, cyclotriazadisulfonamide analogs, PRO 2000, TNX 355 and PRO 542. In addition, BMS 806 can block CD4-induced conformational changes. Env interactions with the coreceptor molecules can be targeted by CCR5 antagonists including SCH-D, maraviroc (UK 427857) and aplaviroc (GW 873140), and the CXCR4 antagonist AMD 070. Fusion of viral and cellular membranes can be inhibited by peptides such as enfuvirtide and tifuvirtide (T 1249). Resistance to inhibitors associated with mutations in Env are observed. Most of the time, single mutations confer only a modest reduction in drug susceptibility. Combination of several mutations is usually required to develop a high-level drug resistance.</text>
</comment>
<protein>
    <recommendedName>
        <fullName evidence="32">Envelope glycoprotein gp160</fullName>
    </recommendedName>
    <alternativeName>
        <fullName evidence="32">Env polyprotein</fullName>
    </alternativeName>
    <component>
        <recommendedName>
            <fullName evidence="32">Surface protein gp120</fullName>
            <shortName evidence="32">SU</shortName>
        </recommendedName>
        <alternativeName>
            <fullName evidence="32">Glycoprotein 120</fullName>
            <shortName evidence="32">gp120</shortName>
        </alternativeName>
    </component>
    <component>
        <recommendedName>
            <fullName evidence="32">Transmembrane protein gp41</fullName>
            <shortName evidence="32">TM</shortName>
        </recommendedName>
        <alternativeName>
            <fullName evidence="32">Glycoprotein 41</fullName>
            <shortName evidence="32">gp41</shortName>
        </alternativeName>
    </component>
</protein>
<dbReference type="InterPro" id="IPR036377">
    <property type="entry name" value="Gp120_core_sf"/>
</dbReference>
<comment type="PTM">
    <text evidence="32">Palmitoylation of the transmembrane protein and of Env polyprotein (prior to its proteolytic cleavage) is essential for their association with host cell membrane lipid rafts. Palmitoylation is therefore required for envelope trafficking to classical lipid rafts, but not for viral replication.</text>
</comment>
<feature type="coiled-coil region" evidence="32">
    <location>
        <begin position="624"/>
        <end position="658"/>
    </location>
</feature>
<evidence type="ECO:0000256" key="3">
    <source>
        <dbReference type="ARBA" id="ARBA00004505"/>
    </source>
</evidence>
<keyword evidence="12 32" id="KW-1162">Viral penetration into host cytoplasm</keyword>
<keyword evidence="29 32" id="KW-0899">Viral immunoevasion</keyword>
<comment type="function">
    <text evidence="32">Envelope glycoprotein gp160: Oligomerizes in the host endoplasmic reticulum into predominantly trimers. In a second time, gp160 transits in the host Golgi, where glycosylation is completed. The precursor is then proteolytically cleaved in the trans-Golgi and thereby activated by cellular furin or furin-like proteases to produce gp120 and gp41.</text>
</comment>
<evidence type="ECO:0000256" key="26">
    <source>
        <dbReference type="ARBA" id="ARBA00023139"/>
    </source>
</evidence>
<evidence type="ECO:0000256" key="13">
    <source>
        <dbReference type="ARBA" id="ARBA00022685"/>
    </source>
</evidence>
<keyword evidence="16 32" id="KW-0732">Signal</keyword>
<keyword evidence="9 32" id="KW-1032">Host cell membrane</keyword>
<comment type="function">
    <text evidence="32">Transmembrane protein gp41: Acts as a class I viral fusion protein. Under the current model, the protein has at least 3 conformational states: pre-fusion native state, pre-hairpin intermediate state, and post-fusion hairpin state. During fusion of viral and target intracellular membranes, the coiled coil regions (heptad repeats) assume a trimer-of-hairpins structure, positioning the fusion peptide in close proximity to the C-terminal region of the ectodomain. The formation of this structure appears to drive apposition and subsequent fusion of viral and target cell membranes. Complete fusion occurs in host cell endosomes and is dynamin-dependent, however some lipid transfer might occur at the plasma membrane. The virus undergoes clathrin-dependent internalization long before endosomal fusion, thus minimizing the surface exposure of conserved viral epitopes during fusion and reducing the efficacy of inhibitors targeting these epitopes. Membranes fusion leads to delivery of the nucleocapsid into the cytoplasm.</text>
</comment>
<feature type="region of interest" description="CD4-binding loop" evidence="32">
    <location>
        <begin position="353"/>
        <end position="363"/>
    </location>
</feature>
<evidence type="ECO:0000256" key="25">
    <source>
        <dbReference type="ARBA" id="ARBA00023136"/>
    </source>
</evidence>
<comment type="PTM">
    <text evidence="32">Specific enzymatic cleavages in vivo yield mature proteins. Envelope glycoproteins are synthesized as a inactive precursor that is heavily N-glycosylated and processed likely by host cell furin in the Golgi to yield the mature SU and TM proteins. The cleavage site between SU and TM requires the minimal sequence [KR]-X-[KR]-R. About 2 of the 9 disulfide bonds of gp41 are reduced by P4HB/PDI, following binding to CD4 receptor.</text>
</comment>
<comment type="domain">
    <text evidence="32">The YXXL motif is involved in determining the exact site of viral release at the surface of infected mononuclear cells and promotes endocytosis. YXXL and di-leucine endocytosis motifs interact directly or indirectly with the clathrin adapter complexes, opperate independently, and their activities are not additive.</text>
</comment>
<comment type="similarity">
    <text evidence="32">Belongs to the HIV-1 env protein family.</text>
</comment>
<dbReference type="GO" id="GO:0019082">
    <property type="term" value="P:viral protein processing"/>
    <property type="evidence" value="ECO:0007669"/>
    <property type="project" value="UniProtKB-UniRule"/>
</dbReference>
<keyword evidence="26 32" id="KW-0564">Palmitate</keyword>
<feature type="region of interest" description="Immunosuppression" evidence="32">
    <location>
        <begin position="565"/>
        <end position="583"/>
    </location>
</feature>
<keyword evidence="7 32" id="KW-1168">Fusion of virus membrane with host membrane</keyword>
<comment type="domain">
    <text evidence="32 33">The 17 amino acids long immunosuppressive region is present in many retroviral envelope proteins. Synthetic peptides derived from this relatively conserved sequence inhibit immune function in vitro and in vivo.</text>
</comment>
<comment type="PTM">
    <text evidence="32">Highly glycosylated by host. The high number of glycan on the protein is reffered to as 'glycan shield' because it contributes to hide protein sequence from adaptive immune system.</text>
</comment>
<dbReference type="Gene3D" id="1.20.5.490">
    <property type="entry name" value="Single helix bin"/>
    <property type="match status" value="1"/>
</dbReference>
<keyword evidence="11 32" id="KW-0945">Host-virus interaction</keyword>
<comment type="subcellular location">
    <molecule>Transmembrane protein gp41</molecule>
    <subcellularLocation>
        <location evidence="32">Virion membrane</location>
        <topology evidence="32">Single-pass type I membrane protein</topology>
    </subcellularLocation>
    <subcellularLocation>
        <location evidence="32">Host cell membrane</location>
        <topology evidence="32">Single-pass type I membrane protein</topology>
    </subcellularLocation>
    <subcellularLocation>
        <location evidence="32">Host endosome membrane</location>
        <topology evidence="32">Single-pass type I membrane protein</topology>
    </subcellularLocation>
    <text evidence="32">It is probably concentrated at the site of budding and incorporated into the virions possibly by contacts between the cytoplasmic tail of Env and the N-terminus of Gag.</text>
</comment>
<sequence>MRVTGIRKNCWHLWRWGTMLLGMLLICSVVGNLWVTVYYGVPVWKEATTTLFCASDAKAYDTEVHNVWATHACVPTDPNPQEMVLENVTENFNMWKNEMVNQMQEDVISLWDQSLKPCVKLTPLCVTLKCGNVNRTSNDTQEMKNCSFNATTEVRDKKQPVYALFYRLDIVPLNNSGNSSEYRLINCNTSAITQACPKVNFDPIPIHYCTPAGYAILKCNDKTFNGTGPCHNVSTVQCTHGIKPVVSTQLLLNGSLAEEEIIIRSENLTNNVKTIIVHLNESVEIVCTRPSNNTRKSIRIGPGQTFYATGDIIGDIRQAHCNISKNKWNETLQRVGKKLAEHFQNKTIEFAPSSGGDLEITTHSFTCRGEFFYCNTSGLFNGTYNGTYMSNGTNGNSSSITIPCRIKQIINMWQEVGRAMYAPPIAGNITCKSNITGLLLVRDGGTETNKTETNKTEIFRPGGGDMRDNWRSELYKYKVVEIKPLGVAPTKAKRRVVERGKRAVGIGAVFLGFLGAAGSTMGAASITLTVQARQLLSGIVQQQSNLLRAIEAQQHLLQLTVWGIKQLQTRVLAIERYLKDQQLLGIWGCSGKLICTTAVPWNSSWSNRSQEDIWDNMTWMQWDKEISNYTDTIYRLLENSQNQQERNEKDLLALDSWKNLWSWFDITNWLWYIRIFIIIVGGLIGLRIIFAVLSIVNRVRQGYSPLSLQTLIPNPGGPDRLGRIEEEGGEQDKNRSIRLVNGFLALVWDDLRNLCLFSYHRLRDFISVTARVVELLGRNSLRGLQRGWEALKYLGSLVQYWGQELKKSAISLVDTIAITVAEGTDRIIELVHRLCRAIYNIPRRIRQGFEAALQ</sequence>
<dbReference type="Pfam" id="PF00516">
    <property type="entry name" value="GP120"/>
    <property type="match status" value="2"/>
</dbReference>
<keyword evidence="31 32" id="KW-1160">Virus entry into host cell</keyword>
<dbReference type="CDD" id="cd09909">
    <property type="entry name" value="HIV-1-like_HR1-HR2"/>
    <property type="match status" value="1"/>
</dbReference>
<dbReference type="SUPFAM" id="SSF58069">
    <property type="entry name" value="Virus ectodomain"/>
    <property type="match status" value="1"/>
</dbReference>
<keyword evidence="17 32" id="KW-1161">Viral attachment to host cell</keyword>
<evidence type="ECO:0000256" key="1">
    <source>
        <dbReference type="ARBA" id="ARBA00004402"/>
    </source>
</evidence>
<gene>
    <name evidence="32 36" type="primary">env</name>
</gene>
<keyword evidence="19 32" id="KW-1043">Host membrane</keyword>
<evidence type="ECO:0000256" key="9">
    <source>
        <dbReference type="ARBA" id="ARBA00022511"/>
    </source>
</evidence>
<keyword evidence="21 32" id="KW-1164">Virus endocytosis by host</keyword>
<evidence type="ECO:0000256" key="5">
    <source>
        <dbReference type="ARBA" id="ARBA00004578"/>
    </source>
</evidence>
<keyword evidence="15 32" id="KW-0053">Apoptosis</keyword>
<evidence type="ECO:0000256" key="12">
    <source>
        <dbReference type="ARBA" id="ARBA00022595"/>
    </source>
</evidence>
<dbReference type="FunFam" id="2.170.40.20:FF:000003">
    <property type="entry name" value="Envelope glycoprotein gp160"/>
    <property type="match status" value="1"/>
</dbReference>
<name>A0A2H4I1Z4_HV1</name>
<evidence type="ECO:0000313" key="36">
    <source>
        <dbReference type="EMBL" id="ARR71550.1"/>
    </source>
</evidence>
<feature type="disulfide bond" evidence="32">
    <location>
        <begin position="589"/>
        <end position="595"/>
    </location>
</feature>
<evidence type="ECO:0000256" key="29">
    <source>
        <dbReference type="ARBA" id="ARBA00023280"/>
    </source>
</evidence>
<evidence type="ECO:0000256" key="11">
    <source>
        <dbReference type="ARBA" id="ARBA00022581"/>
    </source>
</evidence>
<evidence type="ECO:0000256" key="24">
    <source>
        <dbReference type="ARBA" id="ARBA00023054"/>
    </source>
</evidence>
<comment type="subunit">
    <text evidence="32">The mature envelope protein (Env) consists of a homotrimer of non-covalently associated gp120-gp41 heterodimers. The resulting complex protrudes from the virus surface as a spike. There seems to be as few as 10 spikes on the average virion. Surface protein gp120 interacts with host CD4, CCR5 and CXCR4. Gp120 also interacts with the C-type lectins CD209/DC-SIGN and CLEC4M/DC-SIGNR (collectively referred to as DC-SIGN(R)). Gp120 and gp41 interact with GalCer. Gp120 interacts with host ITGA4/ITGB7 complex; on CD4+ T-cells, this interaction results in rapid activation of integrin ITGAL/LFA-1, which facilitates efficient cell-to-cell spreading of HIV-1. Gp120 interacts with cell-associated heparan sulfate; this interaction increases virus infectivity on permissive cells and may be involved in infection of CD4- cells.</text>
</comment>
<evidence type="ECO:0000256" key="15">
    <source>
        <dbReference type="ARBA" id="ARBA00022703"/>
    </source>
</evidence>
<keyword evidence="22 32" id="KW-1133">Transmembrane helix</keyword>
<keyword evidence="18 32" id="KW-0946">Virion</keyword>
<dbReference type="Gene3D" id="2.170.40.20">
    <property type="entry name" value="Human immunodeficiency virus 1, Gp160, envelope glycoprotein"/>
    <property type="match status" value="2"/>
</dbReference>
<feature type="lipid moiety-binding region" description="S-palmitoyl cysteine; by host" evidence="32">
    <location>
        <position position="835"/>
    </location>
</feature>
<evidence type="ECO:0000256" key="18">
    <source>
        <dbReference type="ARBA" id="ARBA00022844"/>
    </source>
</evidence>
<comment type="domain">
    <text evidence="32">The membrane proximal external region (MPER) present in gp41 is a tryptophan-rich region recognized by the antibodies 2F5, Z13, and 4E10. MPER seems to play a role in fusion.</text>
</comment>
<feature type="domain" description="Human immunodeficiency virus 1 envelope glycoprotein Gp120" evidence="34">
    <location>
        <begin position="33"/>
        <end position="138"/>
    </location>
</feature>
<feature type="short sequence motif" description="YXXL motif; contains endocytosis signal" evidence="32">
    <location>
        <begin position="703"/>
        <end position="706"/>
    </location>
</feature>
<keyword evidence="20 32" id="KW-0261">Viral envelope protein</keyword>
<comment type="function">
    <text evidence="32">Surface protein gp120: Attaches the virus to the host lymphoid cell by binding to the primary receptor CD4. This interaction induces a structural rearrangement creating a high affinity binding site for a chemokine coreceptor like CXCR4 and/or CCR5. Acts as a ligand for CD209/DC-SIGN and CLEC4M/DC-SIGNR, which are respectively found on dendritic cells (DCs), and on endothelial cells of liver sinusoids and lymph node sinuses. These interactions allow capture of viral particles at mucosal surfaces by these cells and subsequent transmission to permissive cells. HIV subverts the migration properties of dendritic cells to gain access to CD4+ T-cells in lymph nodes. Virus transmission to permissive T-cells occurs either in trans (without DCs infection, through viral capture and transmission), or in cis (following DCs productive infection, through the usual CD4-gp120 interaction), thereby inducing a robust infection. In trans infection, bound virions remain infectious over days and it is proposed that they are not degraded, but protected in non-lysosomal acidic organelles within the DCs close to the cell membrane thus contributing to the viral infectious potential during DCs' migration from the periphery to the lymphoid tissues. On arrival at lymphoid tissues, intact virions recycle back to DCs' cell surface allowing virus transmission to CD4+ T-cells.</text>
</comment>
<keyword evidence="24 32" id="KW-0175">Coiled coil</keyword>
<feature type="lipid moiety-binding region" description="S-palmitoyl cysteine; by host" evidence="32">
    <location>
        <position position="755"/>
    </location>
</feature>
<keyword evidence="13 32" id="KW-0165">Cleavage on pair of basic residues</keyword>
<feature type="chain" id="PRO_5023299203" description="Envelope glycoprotein gp160" evidence="32">
    <location>
        <begin position="32"/>
        <end position="854"/>
    </location>
</feature>
<dbReference type="Pfam" id="PF00517">
    <property type="entry name" value="GP41"/>
    <property type="match status" value="1"/>
</dbReference>
<comment type="domain">
    <text evidence="32">The CD4-binding region is targeted by the antibody b12.</text>
</comment>
<evidence type="ECO:0000256" key="8">
    <source>
        <dbReference type="ARBA" id="ARBA00022510"/>
    </source>
</evidence>
<dbReference type="GO" id="GO:0044175">
    <property type="term" value="C:host cell endosome membrane"/>
    <property type="evidence" value="ECO:0007669"/>
    <property type="project" value="UniProtKB-SubCell"/>
</dbReference>
<feature type="transmembrane region" description="Helical" evidence="33">
    <location>
        <begin position="20"/>
        <end position="41"/>
    </location>
</feature>
<dbReference type="GO" id="GO:0052031">
    <property type="term" value="P:symbiont-mediated perturbation of host defense response"/>
    <property type="evidence" value="ECO:0007669"/>
    <property type="project" value="UniProtKB-UniRule"/>
</dbReference>
<evidence type="ECO:0000256" key="6">
    <source>
        <dbReference type="ARBA" id="ARBA00004650"/>
    </source>
</evidence>
<reference evidence="36" key="1">
    <citation type="submission" date="2016-12" db="EMBL/GenBank/DDBJ databases">
        <authorList>
            <person name="Song W.-J."/>
            <person name="Kurnit D.M."/>
        </authorList>
    </citation>
    <scope>NUCLEOTIDE SEQUENCE</scope>
    <source>
        <strain evidence="36">33.12_3</strain>
    </source>
</reference>
<dbReference type="GO" id="GO:0075512">
    <property type="term" value="P:clathrin-dependent endocytosis of virus by host cell"/>
    <property type="evidence" value="ECO:0007669"/>
    <property type="project" value="UniProtKB-UniRule"/>
</dbReference>
<feature type="disulfide bond" evidence="32">
    <location>
        <begin position="209"/>
        <end position="238"/>
    </location>
</feature>
<evidence type="ECO:0000256" key="20">
    <source>
        <dbReference type="ARBA" id="ARBA00022879"/>
    </source>
</evidence>
<comment type="domain">
    <text evidence="32">Some of the most genetically diverse regions of the viral genome are present in Env. They are called variable regions 1 through 5 (V1 through V5). Coreceptor usage of gp120 is determined mainly by the primary structure of the third variable region (V3) in the outer domain of gp120. The sequence of V3 determines which coreceptor, CCR5 and/or CXCR4 (corresponding to R5/macrophage, X4/T cell and R5X4/T cell and macrophage tropism), is used to trigger the fusion potential of the Env complex, and hence which cells the virus can infect. Binding to CCR5 involves a region adjacent in addition to V3.</text>
</comment>
<feature type="transmembrane region" description="Helical" evidence="33">
    <location>
        <begin position="669"/>
        <end position="696"/>
    </location>
</feature>
<evidence type="ECO:0000256" key="28">
    <source>
        <dbReference type="ARBA" id="ARBA00023180"/>
    </source>
</evidence>
<dbReference type="SUPFAM" id="SSF56502">
    <property type="entry name" value="gp120 core"/>
    <property type="match status" value="2"/>
</dbReference>
<evidence type="ECO:0000256" key="23">
    <source>
        <dbReference type="ARBA" id="ARBA00023046"/>
    </source>
</evidence>
<evidence type="ECO:0000256" key="31">
    <source>
        <dbReference type="ARBA" id="ARBA00023296"/>
    </source>
</evidence>
<keyword evidence="23 32" id="KW-1039">Host endosome</keyword>
<dbReference type="GO" id="GO:0005198">
    <property type="term" value="F:structural molecule activity"/>
    <property type="evidence" value="ECO:0007669"/>
    <property type="project" value="UniProtKB-UniRule"/>
</dbReference>
<dbReference type="InterPro" id="IPR000777">
    <property type="entry name" value="HIV1_Gp120"/>
</dbReference>
<feature type="region of interest" description="MPER; binding to GalCer" evidence="32">
    <location>
        <begin position="653"/>
        <end position="674"/>
    </location>
</feature>
<evidence type="ECO:0000256" key="33">
    <source>
        <dbReference type="RuleBase" id="RU363095"/>
    </source>
</evidence>
<evidence type="ECO:0000256" key="30">
    <source>
        <dbReference type="ARBA" id="ARBA00023288"/>
    </source>
</evidence>
<keyword evidence="10 32" id="KW-1165">Clathrin-mediated endocytosis of virus by host</keyword>
<dbReference type="GO" id="GO:0019031">
    <property type="term" value="C:viral envelope"/>
    <property type="evidence" value="ECO:0007669"/>
    <property type="project" value="UniProtKB-KW"/>
</dbReference>
<evidence type="ECO:0000256" key="21">
    <source>
        <dbReference type="ARBA" id="ARBA00022890"/>
    </source>
</evidence>
<dbReference type="EMBL" id="KY345762">
    <property type="protein sequence ID" value="ARR71550.1"/>
    <property type="molecule type" value="Genomic_RNA"/>
</dbReference>
<proteinExistence type="inferred from homology"/>
<dbReference type="FunFam" id="1.10.287.210:FF:000001">
    <property type="entry name" value="Envelope glycoprotein gp160"/>
    <property type="match status" value="1"/>
</dbReference>